<dbReference type="InterPro" id="IPR051531">
    <property type="entry name" value="N-acetyltransferase"/>
</dbReference>
<evidence type="ECO:0000313" key="4">
    <source>
        <dbReference type="Proteomes" id="UP000198891"/>
    </source>
</evidence>
<organism evidence="3 4">
    <name type="scientific">Herbiconiux ginsengi</name>
    <dbReference type="NCBI Taxonomy" id="381665"/>
    <lineage>
        <taxon>Bacteria</taxon>
        <taxon>Bacillati</taxon>
        <taxon>Actinomycetota</taxon>
        <taxon>Actinomycetes</taxon>
        <taxon>Micrococcales</taxon>
        <taxon>Microbacteriaceae</taxon>
        <taxon>Herbiconiux</taxon>
    </lineage>
</organism>
<dbReference type="OrthoDB" id="9795188at2"/>
<dbReference type="Proteomes" id="UP000198891">
    <property type="component" value="Unassembled WGS sequence"/>
</dbReference>
<evidence type="ECO:0000256" key="1">
    <source>
        <dbReference type="SAM" id="MobiDB-lite"/>
    </source>
</evidence>
<proteinExistence type="predicted"/>
<keyword evidence="4" id="KW-1185">Reference proteome</keyword>
<gene>
    <name evidence="3" type="ORF">SAMN05216554_3263</name>
</gene>
<dbReference type="AlphaFoldDB" id="A0A1H3S539"/>
<accession>A0A1H3S539</accession>
<sequence length="220" mass="24656">MVAVQFMAVCLQLSNVCRNDPEHARLTSITPLRLPAMEPFSLTTERLVLDQPVARDVDLIASYCADPVFEGFMTTPWPYERKHAEYFVSSFVPDGWLRGEEWTWAIRERRGQDMLGAIGVRTHSGMVGFWLGAPHRGRSIMPEALAAVVDAVFERSDRAEILWECVVGNTPSLRVAEKVGFRFTGEELGIIPGRDGSLTPSWTGRLGRNDDRTPQPGWPV</sequence>
<dbReference type="InterPro" id="IPR000182">
    <property type="entry name" value="GNAT_dom"/>
</dbReference>
<dbReference type="PANTHER" id="PTHR43792">
    <property type="entry name" value="GNAT FAMILY, PUTATIVE (AFU_ORTHOLOGUE AFUA_3G00765)-RELATED-RELATED"/>
    <property type="match status" value="1"/>
</dbReference>
<evidence type="ECO:0000259" key="2">
    <source>
        <dbReference type="PROSITE" id="PS51186"/>
    </source>
</evidence>
<dbReference type="SUPFAM" id="SSF55729">
    <property type="entry name" value="Acyl-CoA N-acyltransferases (Nat)"/>
    <property type="match status" value="1"/>
</dbReference>
<keyword evidence="3" id="KW-0808">Transferase</keyword>
<protein>
    <submittedName>
        <fullName evidence="3">Protein N-acetyltransferase, RimJ/RimL family</fullName>
    </submittedName>
</protein>
<dbReference type="GO" id="GO:0016747">
    <property type="term" value="F:acyltransferase activity, transferring groups other than amino-acyl groups"/>
    <property type="evidence" value="ECO:0007669"/>
    <property type="project" value="InterPro"/>
</dbReference>
<dbReference type="Gene3D" id="3.40.630.30">
    <property type="match status" value="1"/>
</dbReference>
<name>A0A1H3S539_9MICO</name>
<dbReference type="InterPro" id="IPR016181">
    <property type="entry name" value="Acyl_CoA_acyltransferase"/>
</dbReference>
<evidence type="ECO:0000313" key="3">
    <source>
        <dbReference type="EMBL" id="SDZ32239.1"/>
    </source>
</evidence>
<feature type="domain" description="N-acetyltransferase" evidence="2">
    <location>
        <begin position="66"/>
        <end position="205"/>
    </location>
</feature>
<dbReference type="EMBL" id="FNPZ01000003">
    <property type="protein sequence ID" value="SDZ32239.1"/>
    <property type="molecule type" value="Genomic_DNA"/>
</dbReference>
<dbReference type="Pfam" id="PF13302">
    <property type="entry name" value="Acetyltransf_3"/>
    <property type="match status" value="1"/>
</dbReference>
<dbReference type="STRING" id="381665.SAMN05216554_3263"/>
<feature type="region of interest" description="Disordered" evidence="1">
    <location>
        <begin position="194"/>
        <end position="220"/>
    </location>
</feature>
<reference evidence="3 4" key="1">
    <citation type="submission" date="2016-10" db="EMBL/GenBank/DDBJ databases">
        <authorList>
            <person name="de Groot N.N."/>
        </authorList>
    </citation>
    <scope>NUCLEOTIDE SEQUENCE [LARGE SCALE GENOMIC DNA]</scope>
    <source>
        <strain evidence="3 4">CGMCC 4.3491</strain>
    </source>
</reference>
<dbReference type="PROSITE" id="PS51186">
    <property type="entry name" value="GNAT"/>
    <property type="match status" value="1"/>
</dbReference>